<organism evidence="3 4">
    <name type="scientific">Ectothiorhodospira magna</name>
    <dbReference type="NCBI Taxonomy" id="867345"/>
    <lineage>
        <taxon>Bacteria</taxon>
        <taxon>Pseudomonadati</taxon>
        <taxon>Pseudomonadota</taxon>
        <taxon>Gammaproteobacteria</taxon>
        <taxon>Chromatiales</taxon>
        <taxon>Ectothiorhodospiraceae</taxon>
        <taxon>Ectothiorhodospira</taxon>
    </lineage>
</organism>
<keyword evidence="4" id="KW-1185">Reference proteome</keyword>
<dbReference type="OrthoDB" id="9779889at2"/>
<dbReference type="InterPro" id="IPR002939">
    <property type="entry name" value="DnaJ_C"/>
</dbReference>
<dbReference type="SUPFAM" id="SSF49493">
    <property type="entry name" value="HSP40/DnaJ peptide-binding domain"/>
    <property type="match status" value="2"/>
</dbReference>
<dbReference type="Pfam" id="PF00226">
    <property type="entry name" value="DnaJ"/>
    <property type="match status" value="1"/>
</dbReference>
<dbReference type="Gene3D" id="2.60.260.20">
    <property type="entry name" value="Urease metallochaperone UreE, N-terminal domain"/>
    <property type="match status" value="2"/>
</dbReference>
<protein>
    <submittedName>
        <fullName evidence="3">Curved DNA-binding protein</fullName>
    </submittedName>
</protein>
<dbReference type="RefSeq" id="WP_090209298.1">
    <property type="nucleotide sequence ID" value="NZ_FOFO01000034.1"/>
</dbReference>
<dbReference type="GO" id="GO:0042026">
    <property type="term" value="P:protein refolding"/>
    <property type="evidence" value="ECO:0007669"/>
    <property type="project" value="TreeGrafter"/>
</dbReference>
<dbReference type="SUPFAM" id="SSF46565">
    <property type="entry name" value="Chaperone J-domain"/>
    <property type="match status" value="1"/>
</dbReference>
<reference evidence="3 4" key="1">
    <citation type="submission" date="2016-10" db="EMBL/GenBank/DDBJ databases">
        <authorList>
            <person name="de Groot N.N."/>
        </authorList>
    </citation>
    <scope>NUCLEOTIDE SEQUENCE [LARGE SCALE GENOMIC DNA]</scope>
    <source>
        <strain evidence="3 4">B7-7</strain>
    </source>
</reference>
<dbReference type="PROSITE" id="PS50076">
    <property type="entry name" value="DNAJ_2"/>
    <property type="match status" value="1"/>
</dbReference>
<dbReference type="PRINTS" id="PR00625">
    <property type="entry name" value="JDOMAIN"/>
</dbReference>
<dbReference type="SMART" id="SM00271">
    <property type="entry name" value="DnaJ"/>
    <property type="match status" value="1"/>
</dbReference>
<sequence length="314" mass="34996">MEYKDYYKVLGVERTATQDELKKVYRRLARKYHPDVSKEPDAEARFKAINEAYEVLGDPEKRKTYDQLGNHWRPGQDFRPPPDFDAWFRGATGGRAGGASSGFRDGFTQGDFSEFFEALFGRQGAQRTRGHRTHRGFTGQGEDRTARIRLDLERAVKGGTVSVRAGDRTLQVKIPPGVTEGQRIRLAGQGTPGISGGPAGDLYLEIRIKPHPYFRLEGRDVHLDLPITPWEAALGATVNVPTLDGRVDMKIPAGSQSGRRLRLKGRGLPGTPPGDQYLVLQIHTPPADGKSARSFYERMSKEMPFDPRAHLRSG</sequence>
<evidence type="ECO:0000256" key="1">
    <source>
        <dbReference type="ARBA" id="ARBA00023186"/>
    </source>
</evidence>
<dbReference type="STRING" id="867345.SAMN05421693_13414"/>
<dbReference type="PROSITE" id="PS00636">
    <property type="entry name" value="DNAJ_1"/>
    <property type="match status" value="1"/>
</dbReference>
<dbReference type="CDD" id="cd06257">
    <property type="entry name" value="DnaJ"/>
    <property type="match status" value="1"/>
</dbReference>
<dbReference type="PANTHER" id="PTHR43096:SF52">
    <property type="entry name" value="DNAJ HOMOLOG 1, MITOCHONDRIAL-RELATED"/>
    <property type="match status" value="1"/>
</dbReference>
<evidence type="ECO:0000313" key="4">
    <source>
        <dbReference type="Proteomes" id="UP000199496"/>
    </source>
</evidence>
<evidence type="ECO:0000313" key="3">
    <source>
        <dbReference type="EMBL" id="SEQ46791.1"/>
    </source>
</evidence>
<dbReference type="PANTHER" id="PTHR43096">
    <property type="entry name" value="DNAJ HOMOLOG 1, MITOCHONDRIAL-RELATED"/>
    <property type="match status" value="1"/>
</dbReference>
<name>A0A1H9G9J3_9GAMM</name>
<dbReference type="GO" id="GO:0005737">
    <property type="term" value="C:cytoplasm"/>
    <property type="evidence" value="ECO:0007669"/>
    <property type="project" value="TreeGrafter"/>
</dbReference>
<dbReference type="GO" id="GO:0051082">
    <property type="term" value="F:unfolded protein binding"/>
    <property type="evidence" value="ECO:0007669"/>
    <property type="project" value="InterPro"/>
</dbReference>
<gene>
    <name evidence="3" type="ORF">SAMN05421693_13414</name>
</gene>
<dbReference type="InterPro" id="IPR018253">
    <property type="entry name" value="DnaJ_domain_CS"/>
</dbReference>
<feature type="domain" description="J" evidence="2">
    <location>
        <begin position="5"/>
        <end position="69"/>
    </location>
</feature>
<keyword evidence="3" id="KW-0238">DNA-binding</keyword>
<dbReference type="Gene3D" id="1.10.287.110">
    <property type="entry name" value="DnaJ domain"/>
    <property type="match status" value="1"/>
</dbReference>
<keyword evidence="1" id="KW-0143">Chaperone</keyword>
<dbReference type="Proteomes" id="UP000199496">
    <property type="component" value="Unassembled WGS sequence"/>
</dbReference>
<dbReference type="InterPro" id="IPR036869">
    <property type="entry name" value="J_dom_sf"/>
</dbReference>
<dbReference type="AlphaFoldDB" id="A0A1H9G9J3"/>
<dbReference type="FunFam" id="2.60.260.20:FF:000013">
    <property type="entry name" value="DnaJ subfamily B member 11"/>
    <property type="match status" value="1"/>
</dbReference>
<evidence type="ECO:0000259" key="2">
    <source>
        <dbReference type="PROSITE" id="PS50076"/>
    </source>
</evidence>
<accession>A0A1H9G9J3</accession>
<dbReference type="EMBL" id="FOFO01000034">
    <property type="protein sequence ID" value="SEQ46791.1"/>
    <property type="molecule type" value="Genomic_DNA"/>
</dbReference>
<dbReference type="Pfam" id="PF01556">
    <property type="entry name" value="DnaJ_C"/>
    <property type="match status" value="1"/>
</dbReference>
<dbReference type="CDD" id="cd10747">
    <property type="entry name" value="DnaJ_C"/>
    <property type="match status" value="1"/>
</dbReference>
<proteinExistence type="predicted"/>
<dbReference type="InterPro" id="IPR001623">
    <property type="entry name" value="DnaJ_domain"/>
</dbReference>
<dbReference type="GO" id="GO:0003677">
    <property type="term" value="F:DNA binding"/>
    <property type="evidence" value="ECO:0007669"/>
    <property type="project" value="UniProtKB-KW"/>
</dbReference>
<dbReference type="InterPro" id="IPR008971">
    <property type="entry name" value="HSP40/DnaJ_pept-bd"/>
</dbReference>